<dbReference type="InterPro" id="IPR041033">
    <property type="entry name" value="SpaA_PFL_dom_1"/>
</dbReference>
<feature type="transmembrane region" description="Helical" evidence="9">
    <location>
        <begin position="1375"/>
        <end position="1393"/>
    </location>
</feature>
<feature type="domain" description="SpaA-like prealbumin fold" evidence="11">
    <location>
        <begin position="1040"/>
        <end position="1136"/>
    </location>
</feature>
<keyword evidence="7" id="KW-0998">Cell outer membrane</keyword>
<name>A0A2M9HNT5_9BIFI</name>
<evidence type="ECO:0000256" key="4">
    <source>
        <dbReference type="ARBA" id="ARBA00022525"/>
    </source>
</evidence>
<keyword evidence="4" id="KW-0964">Secreted</keyword>
<feature type="compositionally biased region" description="Polar residues" evidence="8">
    <location>
        <begin position="664"/>
        <end position="674"/>
    </location>
</feature>
<keyword evidence="9" id="KW-0812">Transmembrane</keyword>
<dbReference type="EMBL" id="PGLQ01000009">
    <property type="protein sequence ID" value="PJM78431.1"/>
    <property type="molecule type" value="Genomic_DNA"/>
</dbReference>
<evidence type="ECO:0000256" key="8">
    <source>
        <dbReference type="SAM" id="MobiDB-lite"/>
    </source>
</evidence>
<sequence length="1404" mass="146141">MHGKNAKATRFHRTVWALLALLAAVAMLLVCSMPASAEDTAGDGSGDTQSSQSQNGNGSGTWADQADGTVTVAPGTTDTNSTPSTDGNTAYGNASGSDSSASGNPSDATSNANADNATSDGTAVDGQQSDFAPADSQAVAPVATGDCAAVSDWDTLVSCVRDNVPADGVLVTIAKRITAPANSGPVTIGGNVTLTATDDVDPALTSSTGDAIFVVNGDHTLTIGKNANDASFSYKNAQRWLALVNKDAAGKAGTLVINNGTFDSIKTTGTGYDTGSVANVDHGTVTFNGGTFSNNQAKNGGVIRNNGGTLTVSGGTFTGNVSTGDNAGNDGGGVIWQDNNGFTTINNGTFKENKAVRGGVMRSNTGDITVNNGTFDGNSSDQAAGAFMQNTTGTMTVNGGTFSNNVANTSGGAIHSDGTLKVTAGTFTANKTYGGDNQGGGAISQDQGSTTITGGTFTGNAQTFTSDVQCTNDNPVPCRKATGGGGAIRVDGGSLIIEGGVTFTQNYSRSYGWGVGGGAIYVNGSLSVRNDSRGVKPKFDHNWSGIYEHQYMQDANGKDLTDDKGNKVIPNGGAGGAIFLQGNDKNPPVAYLMGGSFTNNSSGYLGGAIYTEENSVTYIAKAVAYSNTAGHFGGGLWLCPSGSGEASKGGNIALFDNSVDKGSDSNSENQNPVSGANGVEAGDDFAIMNPYHKRHEDTSFMLMDTWFTDRTEKAVTWYHDGSPLQDASGYDDSYQKWNSGVKPTNNNIAVSSEDSRYNENSADNRAIPDSEYTDYVKNLTLGWNGDGHSTSAEFHDRGVALKAVVTGTPEEQASKKSAARASAAVEITGNQARLSGGAFGTNGNVKFSSPYTASWSKVKNNEDGTTPTKATKDNQLAGSEWLIETKSATIAVKNGDGTTNTTDVTTVGGPFDPNFYPKVCTAGQLAAGDWENGYCWKEETDANGKVTKRSAIVKDNTSNDKDGNTSYAGFDNNPDGGAFDINNLANGKYTVSEYKAPAGYGPSSETYTFVVGNAQAEWTDGNSTSLGIEAVIGNSALPGVSWSKVDGDHTNEAVKDTEWKVTPIDNDGKTTGTAYTVTDCVTTNSAGIACADAANDLNNHVFADRNPDAGVFTLEGIPAGRYKLEEAQTPDGYWQSDRMTDSSYYWFVDIKAGSTDKTVPLMYHDGKDTTNPDSEIANKTIVNQKPNVQWSKVAKDNDELLSGSAWSLRGPLKFDTASGKYEDVTVSGKTLTTTVTVTDCVSENGATSPCSSEHNTVNATTGLVTAYADLDNEAGKFKVSGLVPAPDTATEYYYELTETRAPQGFVLSQTTYRFKIEHSVPTTGPVQICTPDTSTSSKVTRAAGDACTYVTDNKIANIRQVTALPFTGGVDAREWLLYGGAFAVCAAVALALVNEYRKRKGLNG</sequence>
<organism evidence="12 13">
    <name type="scientific">Bifidobacterium scaligerum</name>
    <dbReference type="NCBI Taxonomy" id="2052656"/>
    <lineage>
        <taxon>Bacteria</taxon>
        <taxon>Bacillati</taxon>
        <taxon>Actinomycetota</taxon>
        <taxon>Actinomycetes</taxon>
        <taxon>Bifidobacteriales</taxon>
        <taxon>Bifidobacteriaceae</taxon>
        <taxon>Bifidobacterium</taxon>
    </lineage>
</organism>
<feature type="signal peptide" evidence="10">
    <location>
        <begin position="1"/>
        <end position="37"/>
    </location>
</feature>
<evidence type="ECO:0000259" key="11">
    <source>
        <dbReference type="Pfam" id="PF17802"/>
    </source>
</evidence>
<protein>
    <recommendedName>
        <fullName evidence="11">SpaA-like prealbumin fold domain-containing protein</fullName>
    </recommendedName>
</protein>
<feature type="region of interest" description="Disordered" evidence="8">
    <location>
        <begin position="37"/>
        <end position="129"/>
    </location>
</feature>
<dbReference type="Pfam" id="PF02415">
    <property type="entry name" value="Chlam_PMP"/>
    <property type="match status" value="2"/>
</dbReference>
<keyword evidence="6 9" id="KW-0472">Membrane</keyword>
<feature type="compositionally biased region" description="Polar residues" evidence="8">
    <location>
        <begin position="74"/>
        <end position="91"/>
    </location>
</feature>
<evidence type="ECO:0000256" key="9">
    <source>
        <dbReference type="SAM" id="Phobius"/>
    </source>
</evidence>
<evidence type="ECO:0000256" key="6">
    <source>
        <dbReference type="ARBA" id="ARBA00023136"/>
    </source>
</evidence>
<evidence type="ECO:0000256" key="3">
    <source>
        <dbReference type="ARBA" id="ARBA00004613"/>
    </source>
</evidence>
<dbReference type="RefSeq" id="WP_100497118.1">
    <property type="nucleotide sequence ID" value="NZ_PGLQ01000009.1"/>
</dbReference>
<comment type="caution">
    <text evidence="12">The sequence shown here is derived from an EMBL/GenBank/DDBJ whole genome shotgun (WGS) entry which is preliminary data.</text>
</comment>
<feature type="chain" id="PRO_5014631207" description="SpaA-like prealbumin fold domain-containing protein" evidence="10">
    <location>
        <begin position="38"/>
        <end position="1404"/>
    </location>
</feature>
<accession>A0A2M9HNT5</accession>
<evidence type="ECO:0000256" key="1">
    <source>
        <dbReference type="ARBA" id="ARBA00004196"/>
    </source>
</evidence>
<evidence type="ECO:0000256" key="10">
    <source>
        <dbReference type="SAM" id="SignalP"/>
    </source>
</evidence>
<dbReference type="GO" id="GO:0005975">
    <property type="term" value="P:carbohydrate metabolic process"/>
    <property type="evidence" value="ECO:0007669"/>
    <property type="project" value="UniProtKB-ARBA"/>
</dbReference>
<feature type="compositionally biased region" description="Low complexity" evidence="8">
    <location>
        <begin position="92"/>
        <end position="123"/>
    </location>
</feature>
<dbReference type="InterPro" id="IPR013783">
    <property type="entry name" value="Ig-like_fold"/>
</dbReference>
<gene>
    <name evidence="12" type="ORF">CUU80_09640</name>
</gene>
<feature type="compositionally biased region" description="Low complexity" evidence="8">
    <location>
        <begin position="46"/>
        <end position="56"/>
    </location>
</feature>
<feature type="domain" description="SpaA-like prealbumin fold" evidence="11">
    <location>
        <begin position="970"/>
        <end position="1017"/>
    </location>
</feature>
<evidence type="ECO:0000313" key="13">
    <source>
        <dbReference type="Proteomes" id="UP000228755"/>
    </source>
</evidence>
<dbReference type="Proteomes" id="UP000228755">
    <property type="component" value="Unassembled WGS sequence"/>
</dbReference>
<dbReference type="NCBIfam" id="TIGR01376">
    <property type="entry name" value="POMP_repeat"/>
    <property type="match status" value="2"/>
</dbReference>
<dbReference type="Gene3D" id="2.60.40.10">
    <property type="entry name" value="Immunoglobulins"/>
    <property type="match status" value="3"/>
</dbReference>
<reference evidence="12 13" key="1">
    <citation type="submission" date="2017-11" db="EMBL/GenBank/DDBJ databases">
        <title>Draft genome sequences of strains TRE 1, TRE D, TRE H and TRI 7, isolated from tamarins, belonging to four potential novel Bifidobacterium species.</title>
        <authorList>
            <person name="Mattarelli P."/>
            <person name="Modesto M."/>
            <person name="Bonetti A."/>
            <person name="Puglisi E."/>
            <person name="Morelli L."/>
        </authorList>
    </citation>
    <scope>NUCLEOTIDE SEQUENCE [LARGE SCALE GENOMIC DNA]</scope>
    <source>
        <strain evidence="13">TRED</strain>
    </source>
</reference>
<dbReference type="GO" id="GO:0005576">
    <property type="term" value="C:extracellular region"/>
    <property type="evidence" value="ECO:0007669"/>
    <property type="project" value="UniProtKB-SubCell"/>
</dbReference>
<dbReference type="GO" id="GO:0009279">
    <property type="term" value="C:cell outer membrane"/>
    <property type="evidence" value="ECO:0007669"/>
    <property type="project" value="UniProtKB-SubCell"/>
</dbReference>
<dbReference type="InterPro" id="IPR003368">
    <property type="entry name" value="POMP_repeat"/>
</dbReference>
<proteinExistence type="predicted"/>
<keyword evidence="5 10" id="KW-0732">Signal</keyword>
<dbReference type="OrthoDB" id="134475at2"/>
<dbReference type="Pfam" id="PF17802">
    <property type="entry name" value="SpaA"/>
    <property type="match status" value="2"/>
</dbReference>
<evidence type="ECO:0000256" key="5">
    <source>
        <dbReference type="ARBA" id="ARBA00022729"/>
    </source>
</evidence>
<comment type="subcellular location">
    <subcellularLocation>
        <location evidence="1">Cell envelope</location>
    </subcellularLocation>
    <subcellularLocation>
        <location evidence="2">Cell outer membrane</location>
    </subcellularLocation>
    <subcellularLocation>
        <location evidence="3">Secreted</location>
    </subcellularLocation>
</comment>
<keyword evidence="13" id="KW-1185">Reference proteome</keyword>
<evidence type="ECO:0000256" key="2">
    <source>
        <dbReference type="ARBA" id="ARBA00004442"/>
    </source>
</evidence>
<feature type="region of interest" description="Disordered" evidence="8">
    <location>
        <begin position="657"/>
        <end position="680"/>
    </location>
</feature>
<evidence type="ECO:0000256" key="7">
    <source>
        <dbReference type="ARBA" id="ARBA00023237"/>
    </source>
</evidence>
<keyword evidence="9" id="KW-1133">Transmembrane helix</keyword>
<evidence type="ECO:0000313" key="12">
    <source>
        <dbReference type="EMBL" id="PJM78431.1"/>
    </source>
</evidence>